<organism evidence="1 2">
    <name type="scientific">Natronorubrum halalkaliphilum</name>
    <dbReference type="NCBI Taxonomy" id="2691917"/>
    <lineage>
        <taxon>Archaea</taxon>
        <taxon>Methanobacteriati</taxon>
        <taxon>Methanobacteriota</taxon>
        <taxon>Stenosarchaea group</taxon>
        <taxon>Halobacteria</taxon>
        <taxon>Halobacteriales</taxon>
        <taxon>Natrialbaceae</taxon>
        <taxon>Natronorubrum</taxon>
    </lineage>
</organism>
<dbReference type="SUPFAM" id="SSF102588">
    <property type="entry name" value="LmbE-like"/>
    <property type="match status" value="1"/>
</dbReference>
<dbReference type="AlphaFoldDB" id="A0A6B0VI50"/>
<dbReference type="PANTHER" id="PTHR12993:SF30">
    <property type="entry name" value="N-ACETYL-ALPHA-D-GLUCOSAMINYL L-MALATE DEACETYLASE 1"/>
    <property type="match status" value="1"/>
</dbReference>
<dbReference type="EMBL" id="WUYX01000002">
    <property type="protein sequence ID" value="MXV60482.1"/>
    <property type="molecule type" value="Genomic_DNA"/>
</dbReference>
<dbReference type="GO" id="GO:0016811">
    <property type="term" value="F:hydrolase activity, acting on carbon-nitrogen (but not peptide) bonds, in linear amides"/>
    <property type="evidence" value="ECO:0007669"/>
    <property type="project" value="TreeGrafter"/>
</dbReference>
<dbReference type="InterPro" id="IPR003737">
    <property type="entry name" value="GlcNAc_PI_deacetylase-related"/>
</dbReference>
<comment type="caution">
    <text evidence="1">The sequence shown here is derived from an EMBL/GenBank/DDBJ whole genome shotgun (WGS) entry which is preliminary data.</text>
</comment>
<evidence type="ECO:0000313" key="1">
    <source>
        <dbReference type="EMBL" id="MXV60482.1"/>
    </source>
</evidence>
<name>A0A6B0VI50_9EURY</name>
<dbReference type="RefSeq" id="WP_160061472.1">
    <property type="nucleotide sequence ID" value="NZ_WUYX01000002.1"/>
</dbReference>
<protein>
    <submittedName>
        <fullName evidence="1">PIG-L family deacetylase</fullName>
    </submittedName>
</protein>
<dbReference type="Gene3D" id="3.40.50.10320">
    <property type="entry name" value="LmbE-like"/>
    <property type="match status" value="1"/>
</dbReference>
<dbReference type="PANTHER" id="PTHR12993">
    <property type="entry name" value="N-ACETYLGLUCOSAMINYL-PHOSPHATIDYLINOSITOL DE-N-ACETYLASE-RELATED"/>
    <property type="match status" value="1"/>
</dbReference>
<dbReference type="Pfam" id="PF02585">
    <property type="entry name" value="PIG-L"/>
    <property type="match status" value="1"/>
</dbReference>
<proteinExistence type="predicted"/>
<reference evidence="1 2" key="1">
    <citation type="submission" date="2020-01" db="EMBL/GenBank/DDBJ databases">
        <title>Natronorubrum sp. JWXQ-INN 674 isolated from Inner Mongolia Autonomous Region of China.</title>
        <authorList>
            <person name="Xue Q."/>
        </authorList>
    </citation>
    <scope>NUCLEOTIDE SEQUENCE [LARGE SCALE GENOMIC DNA]</scope>
    <source>
        <strain evidence="1 2">JWXQ-INN-674</strain>
    </source>
</reference>
<evidence type="ECO:0000313" key="2">
    <source>
        <dbReference type="Proteomes" id="UP000434101"/>
    </source>
</evidence>
<gene>
    <name evidence="1" type="ORF">GS429_00030</name>
</gene>
<accession>A0A6B0VI50</accession>
<dbReference type="OrthoDB" id="70547at2157"/>
<keyword evidence="2" id="KW-1185">Reference proteome</keyword>
<sequence length="232" mass="25841">MRILAVVAHPDDADIFCGGTLAKHADQGDDVTIAHLTAGEYGGFETTEDEIAATRKAEATRSAETLGCECTFLGFKDGRLENTIENRLEIVDTIREYEPDLLITHYEDDMHPDHRVTATLVTDAYYMASLPMVETDHEPHDPDNVYFFGKPTADFEPDVYIDITGYLEQKTDAIEHHESQVVFLQEHGGIDDEYDNLLESVRAKAQVLGTKSGVTAAEGYRRHHTIAAEGLR</sequence>
<dbReference type="InterPro" id="IPR024078">
    <property type="entry name" value="LmbE-like_dom_sf"/>
</dbReference>
<dbReference type="Proteomes" id="UP000434101">
    <property type="component" value="Unassembled WGS sequence"/>
</dbReference>